<evidence type="ECO:0000313" key="4">
    <source>
        <dbReference type="Proteomes" id="UP000253919"/>
    </source>
</evidence>
<sequence length="293" mass="33499">MDNYENPKEGKTYISPSLKSFGNLNRKIRIASKVINSPDTYAFGIIKDEVVLRHGINAQSYISAKFIEDDRRIFVLNIQGYSVGTDKPRNASFAFIGDEINKLFEFLKNIQHVKLADSKPINISDEELKKLIISDNQARSLLHDNQEIFTQIIRSEITKEDIVAIGYRKKQLGNYQNLLSDRIFFENAKTKNNLTDESLWQKFFEKNQWVFGYGLGYIFLSSLDDKKLEQVVQGHNVNNYGKRVDALMKTNGIISNLCFVEIKTNTTPLLDNKPYRSGCWAPSRELAGAVAQI</sequence>
<reference evidence="3 4" key="1">
    <citation type="submission" date="2018-04" db="EMBL/GenBank/DDBJ databases">
        <title>Adhaeribacter sp. HMF7616 genome sequencing and assembly.</title>
        <authorList>
            <person name="Kang H."/>
            <person name="Kang J."/>
            <person name="Cha I."/>
            <person name="Kim H."/>
            <person name="Joh K."/>
        </authorList>
    </citation>
    <scope>NUCLEOTIDE SEQUENCE [LARGE SCALE GENOMIC DNA]</scope>
    <source>
        <strain evidence="3 4">HMF7616</strain>
    </source>
</reference>
<evidence type="ECO:0000313" key="3">
    <source>
        <dbReference type="EMBL" id="RDC58838.1"/>
    </source>
</evidence>
<dbReference type="EMBL" id="QASA01000002">
    <property type="protein sequence ID" value="RDC58838.1"/>
    <property type="molecule type" value="Genomic_DNA"/>
</dbReference>
<comment type="caution">
    <text evidence="3">The sequence shown here is derived from an EMBL/GenBank/DDBJ whole genome shotgun (WGS) entry which is preliminary data.</text>
</comment>
<name>A0A369Q976_9BACT</name>
<dbReference type="Proteomes" id="UP000253919">
    <property type="component" value="Unassembled WGS sequence"/>
</dbReference>
<keyword evidence="4" id="KW-1185">Reference proteome</keyword>
<protein>
    <recommendedName>
        <fullName evidence="1">Shedu protein SduA C-terminal domain-containing protein</fullName>
    </recommendedName>
</protein>
<dbReference type="AlphaFoldDB" id="A0A369Q976"/>
<proteinExistence type="predicted"/>
<evidence type="ECO:0000313" key="2">
    <source>
        <dbReference type="EMBL" id="RDC58762.1"/>
    </source>
</evidence>
<dbReference type="Pfam" id="PF14082">
    <property type="entry name" value="SduA_C"/>
    <property type="match status" value="1"/>
</dbReference>
<feature type="domain" description="Shedu protein SduA C-terminal" evidence="1">
    <location>
        <begin position="196"/>
        <end position="293"/>
    </location>
</feature>
<gene>
    <name evidence="2" type="ORF">AHMF7616_05196</name>
    <name evidence="3" type="ORF">AHMF7616_05272</name>
</gene>
<accession>A0A369Q976</accession>
<dbReference type="EMBL" id="QASA01000002">
    <property type="protein sequence ID" value="RDC58762.1"/>
    <property type="molecule type" value="Genomic_DNA"/>
</dbReference>
<organism evidence="3 4">
    <name type="scientific">Adhaeribacter pallidiroseus</name>
    <dbReference type="NCBI Taxonomy" id="2072847"/>
    <lineage>
        <taxon>Bacteria</taxon>
        <taxon>Pseudomonadati</taxon>
        <taxon>Bacteroidota</taxon>
        <taxon>Cytophagia</taxon>
        <taxon>Cytophagales</taxon>
        <taxon>Hymenobacteraceae</taxon>
        <taxon>Adhaeribacter</taxon>
    </lineage>
</organism>
<evidence type="ECO:0000259" key="1">
    <source>
        <dbReference type="Pfam" id="PF14082"/>
    </source>
</evidence>
<dbReference type="InterPro" id="IPR025359">
    <property type="entry name" value="SduA_C"/>
</dbReference>